<sequence length="142" mass="15103">MRAFPTSLVSPPPPPTSPTPACCRSGSRGQVRPDTSVLVQITSSIPVATIATNFLHDTPGSNPNMAHSDNLGLQVAIPATLSLSTHNCDHSSRPLRTVIFAPDLPYYPPKQPHLSGSSREPGRQVGSGSGQYSRDSWYLEVG</sequence>
<evidence type="ECO:0000313" key="2">
    <source>
        <dbReference type="EMBL" id="KAK3858530.1"/>
    </source>
</evidence>
<dbReference type="Proteomes" id="UP001286313">
    <property type="component" value="Unassembled WGS sequence"/>
</dbReference>
<proteinExistence type="predicted"/>
<feature type="region of interest" description="Disordered" evidence="1">
    <location>
        <begin position="1"/>
        <end position="30"/>
    </location>
</feature>
<feature type="region of interest" description="Disordered" evidence="1">
    <location>
        <begin position="109"/>
        <end position="142"/>
    </location>
</feature>
<evidence type="ECO:0000313" key="3">
    <source>
        <dbReference type="Proteomes" id="UP001286313"/>
    </source>
</evidence>
<comment type="caution">
    <text evidence="2">The sequence shown here is derived from an EMBL/GenBank/DDBJ whole genome shotgun (WGS) entry which is preliminary data.</text>
</comment>
<dbReference type="EMBL" id="JAWQEG010005286">
    <property type="protein sequence ID" value="KAK3858530.1"/>
    <property type="molecule type" value="Genomic_DNA"/>
</dbReference>
<reference evidence="2" key="1">
    <citation type="submission" date="2023-10" db="EMBL/GenBank/DDBJ databases">
        <title>Genome assemblies of two species of porcelain crab, Petrolisthes cinctipes and Petrolisthes manimaculis (Anomura: Porcellanidae).</title>
        <authorList>
            <person name="Angst P."/>
        </authorList>
    </citation>
    <scope>NUCLEOTIDE SEQUENCE</scope>
    <source>
        <strain evidence="2">PB745_01</strain>
        <tissue evidence="2">Gill</tissue>
    </source>
</reference>
<evidence type="ECO:0000256" key="1">
    <source>
        <dbReference type="SAM" id="MobiDB-lite"/>
    </source>
</evidence>
<keyword evidence="3" id="KW-1185">Reference proteome</keyword>
<organism evidence="2 3">
    <name type="scientific">Petrolisthes cinctipes</name>
    <name type="common">Flat porcelain crab</name>
    <dbReference type="NCBI Taxonomy" id="88211"/>
    <lineage>
        <taxon>Eukaryota</taxon>
        <taxon>Metazoa</taxon>
        <taxon>Ecdysozoa</taxon>
        <taxon>Arthropoda</taxon>
        <taxon>Crustacea</taxon>
        <taxon>Multicrustacea</taxon>
        <taxon>Malacostraca</taxon>
        <taxon>Eumalacostraca</taxon>
        <taxon>Eucarida</taxon>
        <taxon>Decapoda</taxon>
        <taxon>Pleocyemata</taxon>
        <taxon>Anomura</taxon>
        <taxon>Galatheoidea</taxon>
        <taxon>Porcellanidae</taxon>
        <taxon>Petrolisthes</taxon>
    </lineage>
</organism>
<gene>
    <name evidence="2" type="ORF">Pcinc_035283</name>
</gene>
<name>A0AAE1BX76_PETCI</name>
<dbReference type="AlphaFoldDB" id="A0AAE1BX76"/>
<accession>A0AAE1BX76</accession>
<protein>
    <submittedName>
        <fullName evidence="2">Uncharacterized protein</fullName>
    </submittedName>
</protein>